<dbReference type="RefSeq" id="WP_258333019.1">
    <property type="nucleotide sequence ID" value="NZ_JAPTGG010000022.1"/>
</dbReference>
<proteinExistence type="predicted"/>
<keyword evidence="1" id="KW-0812">Transmembrane</keyword>
<feature type="transmembrane region" description="Helical" evidence="1">
    <location>
        <begin position="98"/>
        <end position="116"/>
    </location>
</feature>
<name>A0A9J6RS36_9GAMM</name>
<organism evidence="2 3">
    <name type="scientific">Dasania phycosphaerae</name>
    <dbReference type="NCBI Taxonomy" id="2950436"/>
    <lineage>
        <taxon>Bacteria</taxon>
        <taxon>Pseudomonadati</taxon>
        <taxon>Pseudomonadota</taxon>
        <taxon>Gammaproteobacteria</taxon>
        <taxon>Cellvibrionales</taxon>
        <taxon>Spongiibacteraceae</taxon>
        <taxon>Dasania</taxon>
    </lineage>
</organism>
<reference evidence="2 3" key="1">
    <citation type="submission" date="2022-12" db="EMBL/GenBank/DDBJ databases">
        <title>Dasania phycosphaerae sp. nov., isolated from particulate material of the south coast of Korea.</title>
        <authorList>
            <person name="Jiang Y."/>
        </authorList>
    </citation>
    <scope>NUCLEOTIDE SEQUENCE [LARGE SCALE GENOMIC DNA]</scope>
    <source>
        <strain evidence="2 3">GY-19</strain>
    </source>
</reference>
<evidence type="ECO:0000256" key="1">
    <source>
        <dbReference type="SAM" id="Phobius"/>
    </source>
</evidence>
<dbReference type="InterPro" id="IPR021329">
    <property type="entry name" value="DUF2938"/>
</dbReference>
<dbReference type="Proteomes" id="UP001069090">
    <property type="component" value="Unassembled WGS sequence"/>
</dbReference>
<gene>
    <name evidence="2" type="ORF">O0V09_17965</name>
</gene>
<sequence length="163" mass="17313">MSNLLSIVLIGIGATAVMDLWSIARKPLLAIPPPNYGLVGRWLAHMGHGQFRHEAIAASPRIPGERILGWVAHYLIGVAFAALLVGMWGESWLRSPTIAPALIVGIATVVAPFLLMQPGMGAGIAACKTPRPSSARVQSLITHTVFGLGLYVSGWALKIFNSL</sequence>
<comment type="caution">
    <text evidence="2">The sequence shown here is derived from an EMBL/GenBank/DDBJ whole genome shotgun (WGS) entry which is preliminary data.</text>
</comment>
<accession>A0A9J6RS36</accession>
<dbReference type="AlphaFoldDB" id="A0A9J6RS36"/>
<dbReference type="Pfam" id="PF11158">
    <property type="entry name" value="DUF2938"/>
    <property type="match status" value="1"/>
</dbReference>
<feature type="transmembrane region" description="Helical" evidence="1">
    <location>
        <begin position="6"/>
        <end position="24"/>
    </location>
</feature>
<keyword evidence="3" id="KW-1185">Reference proteome</keyword>
<protein>
    <submittedName>
        <fullName evidence="2">DUF2938 domain-containing protein</fullName>
    </submittedName>
</protein>
<evidence type="ECO:0000313" key="3">
    <source>
        <dbReference type="Proteomes" id="UP001069090"/>
    </source>
</evidence>
<keyword evidence="1" id="KW-1133">Transmembrane helix</keyword>
<feature type="transmembrane region" description="Helical" evidence="1">
    <location>
        <begin position="67"/>
        <end position="86"/>
    </location>
</feature>
<evidence type="ECO:0000313" key="2">
    <source>
        <dbReference type="EMBL" id="MCZ0867089.1"/>
    </source>
</evidence>
<keyword evidence="1" id="KW-0472">Membrane</keyword>
<feature type="transmembrane region" description="Helical" evidence="1">
    <location>
        <begin position="137"/>
        <end position="157"/>
    </location>
</feature>
<dbReference type="EMBL" id="JAPTGG010000022">
    <property type="protein sequence ID" value="MCZ0867089.1"/>
    <property type="molecule type" value="Genomic_DNA"/>
</dbReference>